<reference evidence="1" key="1">
    <citation type="submission" date="2013-11" db="EMBL/GenBank/DDBJ databases">
        <title>Genome sequence of the fusiform rust pathogen reveals effectors for host alternation and coevolution with pine.</title>
        <authorList>
            <consortium name="DOE Joint Genome Institute"/>
            <person name="Smith K."/>
            <person name="Pendleton A."/>
            <person name="Kubisiak T."/>
            <person name="Anderson C."/>
            <person name="Salamov A."/>
            <person name="Aerts A."/>
            <person name="Riley R."/>
            <person name="Clum A."/>
            <person name="Lindquist E."/>
            <person name="Ence D."/>
            <person name="Campbell M."/>
            <person name="Kronenberg Z."/>
            <person name="Feau N."/>
            <person name="Dhillon B."/>
            <person name="Hamelin R."/>
            <person name="Burleigh J."/>
            <person name="Smith J."/>
            <person name="Yandell M."/>
            <person name="Nelson C."/>
            <person name="Grigoriev I."/>
            <person name="Davis J."/>
        </authorList>
    </citation>
    <scope>NUCLEOTIDE SEQUENCE</scope>
    <source>
        <strain evidence="1">G11</strain>
    </source>
</reference>
<dbReference type="Gene3D" id="3.40.50.300">
    <property type="entry name" value="P-loop containing nucleotide triphosphate hydrolases"/>
    <property type="match status" value="1"/>
</dbReference>
<dbReference type="InterPro" id="IPR027417">
    <property type="entry name" value="P-loop_NTPase"/>
</dbReference>
<keyword evidence="2" id="KW-1185">Reference proteome</keyword>
<protein>
    <submittedName>
        <fullName evidence="1">Uncharacterized protein</fullName>
    </submittedName>
</protein>
<accession>A0A9P6TEM0</accession>
<sequence>MKEIAEIIKNSTDGDFEINKELESVSKKIEGTQKDCISSLSTETDPEAIMLQNITQFILNRLALHQEQTTERKTRPLFVGLQASHGIDKTMITQRVSEKLKAEPYNLNLMLLSLEDFYLTSQQQTIFESRYPNNVLLKEPGLPGTHDIELLQEILRSLEEINKLPLPQTILIPRYDKLTKDRKELETIEFYNSIHIVILEGWMIGFKPLLKSDLKQIFQKRINLEMVRNLLKEQKTYNNVNLKSIKTYLIGNQFKFISQINILLFKYQNLIWNKIDILIQIKPNNYDFIKNWKLEEGNRMKPNEETTSSNTKDEIISELSRYMASYELYNNRFSIRPHFSSNFNVLEIILNQIKLPVKITISSDLELSEEYLTSDDGDY</sequence>
<organism evidence="1 2">
    <name type="scientific">Cronartium quercuum f. sp. fusiforme G11</name>
    <dbReference type="NCBI Taxonomy" id="708437"/>
    <lineage>
        <taxon>Eukaryota</taxon>
        <taxon>Fungi</taxon>
        <taxon>Dikarya</taxon>
        <taxon>Basidiomycota</taxon>
        <taxon>Pucciniomycotina</taxon>
        <taxon>Pucciniomycetes</taxon>
        <taxon>Pucciniales</taxon>
        <taxon>Coleosporiaceae</taxon>
        <taxon>Cronartium</taxon>
    </lineage>
</organism>
<dbReference type="EMBL" id="MU167242">
    <property type="protein sequence ID" value="KAG0147893.1"/>
    <property type="molecule type" value="Genomic_DNA"/>
</dbReference>
<evidence type="ECO:0000313" key="2">
    <source>
        <dbReference type="Proteomes" id="UP000886653"/>
    </source>
</evidence>
<gene>
    <name evidence="1" type="ORF">CROQUDRAFT_132202</name>
</gene>
<dbReference type="Proteomes" id="UP000886653">
    <property type="component" value="Unassembled WGS sequence"/>
</dbReference>
<evidence type="ECO:0000313" key="1">
    <source>
        <dbReference type="EMBL" id="KAG0147893.1"/>
    </source>
</evidence>
<proteinExistence type="predicted"/>
<dbReference type="OrthoDB" id="347435at2759"/>
<name>A0A9P6TEM0_9BASI</name>
<dbReference type="SUPFAM" id="SSF52540">
    <property type="entry name" value="P-loop containing nucleoside triphosphate hydrolases"/>
    <property type="match status" value="1"/>
</dbReference>
<dbReference type="AlphaFoldDB" id="A0A9P6TEM0"/>
<comment type="caution">
    <text evidence="1">The sequence shown here is derived from an EMBL/GenBank/DDBJ whole genome shotgun (WGS) entry which is preliminary data.</text>
</comment>